<evidence type="ECO:0000313" key="6">
    <source>
        <dbReference type="EMBL" id="RWX55942.1"/>
    </source>
</evidence>
<dbReference type="Gene3D" id="1.10.357.10">
    <property type="entry name" value="Tetracycline Repressor, domain 2"/>
    <property type="match status" value="1"/>
</dbReference>
<dbReference type="Proteomes" id="UP000287563">
    <property type="component" value="Unassembled WGS sequence"/>
</dbReference>
<dbReference type="InterPro" id="IPR001647">
    <property type="entry name" value="HTH_TetR"/>
</dbReference>
<keyword evidence="3" id="KW-0804">Transcription</keyword>
<evidence type="ECO:0000313" key="7">
    <source>
        <dbReference type="Proteomes" id="UP000287563"/>
    </source>
</evidence>
<keyword evidence="2 4" id="KW-0238">DNA-binding</keyword>
<sequence>MPKIIDHETYRLKLATKAVDVFIEHGYNGLGMRGIADAIGVSKSALYHYFPSKQELFAACTEVITQPDGLYGVSDETVPATKDEAITALLATLDSRFQGEMSLLLDYFRGKEAKDIAGDPLMAKANNQYLHEMQNIVGGPHAKQAVALMLGGLLMRLLNGNQTEIDEIASWIKAMPLQEQNGDK</sequence>
<dbReference type="InterPro" id="IPR009057">
    <property type="entry name" value="Homeodomain-like_sf"/>
</dbReference>
<comment type="caution">
    <text evidence="6">The sequence shown here is derived from an EMBL/GenBank/DDBJ whole genome shotgun (WGS) entry which is preliminary data.</text>
</comment>
<evidence type="ECO:0000256" key="2">
    <source>
        <dbReference type="ARBA" id="ARBA00023125"/>
    </source>
</evidence>
<dbReference type="RefSeq" id="WP_128783032.1">
    <property type="nucleotide sequence ID" value="NZ_JAKJSG010000078.1"/>
</dbReference>
<keyword evidence="7" id="KW-1185">Reference proteome</keyword>
<evidence type="ECO:0000256" key="1">
    <source>
        <dbReference type="ARBA" id="ARBA00023015"/>
    </source>
</evidence>
<evidence type="ECO:0000259" key="5">
    <source>
        <dbReference type="PROSITE" id="PS50977"/>
    </source>
</evidence>
<evidence type="ECO:0000256" key="4">
    <source>
        <dbReference type="PROSITE-ProRule" id="PRU00335"/>
    </source>
</evidence>
<feature type="domain" description="HTH tetR-type" evidence="5">
    <location>
        <begin position="8"/>
        <end position="68"/>
    </location>
</feature>
<dbReference type="AlphaFoldDB" id="A0A3S3UMM6"/>
<protein>
    <submittedName>
        <fullName evidence="6">TetR/AcrR family transcriptional regulator</fullName>
    </submittedName>
</protein>
<dbReference type="GO" id="GO:0000976">
    <property type="term" value="F:transcription cis-regulatory region binding"/>
    <property type="evidence" value="ECO:0007669"/>
    <property type="project" value="TreeGrafter"/>
</dbReference>
<dbReference type="EMBL" id="RJLM01000002">
    <property type="protein sequence ID" value="RWX55942.1"/>
    <property type="molecule type" value="Genomic_DNA"/>
</dbReference>
<reference evidence="6 7" key="1">
    <citation type="submission" date="2018-11" db="EMBL/GenBank/DDBJ databases">
        <title>Photobacterium sp. BEI247 sp. nov., a marine bacterium isolated from Yongle Blue Hole in the South China Sea.</title>
        <authorList>
            <person name="Wang X."/>
        </authorList>
    </citation>
    <scope>NUCLEOTIDE SEQUENCE [LARGE SCALE GENOMIC DNA]</scope>
    <source>
        <strain evidence="7">BEI247</strain>
    </source>
</reference>
<dbReference type="OrthoDB" id="4541465at2"/>
<dbReference type="SUPFAM" id="SSF46689">
    <property type="entry name" value="Homeodomain-like"/>
    <property type="match status" value="1"/>
</dbReference>
<keyword evidence="1" id="KW-0805">Transcription regulation</keyword>
<dbReference type="Pfam" id="PF00440">
    <property type="entry name" value="TetR_N"/>
    <property type="match status" value="1"/>
</dbReference>
<evidence type="ECO:0000256" key="3">
    <source>
        <dbReference type="ARBA" id="ARBA00023163"/>
    </source>
</evidence>
<dbReference type="PROSITE" id="PS50977">
    <property type="entry name" value="HTH_TETR_2"/>
    <property type="match status" value="1"/>
</dbReference>
<dbReference type="PANTHER" id="PTHR30055">
    <property type="entry name" value="HTH-TYPE TRANSCRIPTIONAL REGULATOR RUTR"/>
    <property type="match status" value="1"/>
</dbReference>
<dbReference type="GO" id="GO:0003700">
    <property type="term" value="F:DNA-binding transcription factor activity"/>
    <property type="evidence" value="ECO:0007669"/>
    <property type="project" value="TreeGrafter"/>
</dbReference>
<feature type="DNA-binding region" description="H-T-H motif" evidence="4">
    <location>
        <begin position="31"/>
        <end position="50"/>
    </location>
</feature>
<dbReference type="PRINTS" id="PR00455">
    <property type="entry name" value="HTHTETR"/>
</dbReference>
<organism evidence="6 7">
    <name type="scientific">Photobacterium chitinilyticum</name>
    <dbReference type="NCBI Taxonomy" id="2485123"/>
    <lineage>
        <taxon>Bacteria</taxon>
        <taxon>Pseudomonadati</taxon>
        <taxon>Pseudomonadota</taxon>
        <taxon>Gammaproteobacteria</taxon>
        <taxon>Vibrionales</taxon>
        <taxon>Vibrionaceae</taxon>
        <taxon>Photobacterium</taxon>
    </lineage>
</organism>
<accession>A0A3S3UMM6</accession>
<proteinExistence type="predicted"/>
<dbReference type="PANTHER" id="PTHR30055:SF234">
    <property type="entry name" value="HTH-TYPE TRANSCRIPTIONAL REGULATOR BETI"/>
    <property type="match status" value="1"/>
</dbReference>
<name>A0A3S3UMM6_9GAMM</name>
<dbReference type="InterPro" id="IPR050109">
    <property type="entry name" value="HTH-type_TetR-like_transc_reg"/>
</dbReference>
<gene>
    <name evidence="6" type="ORF">EDI28_06470</name>
</gene>